<organism evidence="2 3">
    <name type="scientific">Drosophila rubida</name>
    <dbReference type="NCBI Taxonomy" id="30044"/>
    <lineage>
        <taxon>Eukaryota</taxon>
        <taxon>Metazoa</taxon>
        <taxon>Ecdysozoa</taxon>
        <taxon>Arthropoda</taxon>
        <taxon>Hexapoda</taxon>
        <taxon>Insecta</taxon>
        <taxon>Pterygota</taxon>
        <taxon>Neoptera</taxon>
        <taxon>Endopterygota</taxon>
        <taxon>Diptera</taxon>
        <taxon>Brachycera</taxon>
        <taxon>Muscomorpha</taxon>
        <taxon>Ephydroidea</taxon>
        <taxon>Drosophilidae</taxon>
        <taxon>Drosophila</taxon>
    </lineage>
</organism>
<dbReference type="EMBL" id="JAJJHW010002585">
    <property type="protein sequence ID" value="KAH8372407.1"/>
    <property type="molecule type" value="Genomic_DNA"/>
</dbReference>
<feature type="transmembrane region" description="Helical" evidence="1">
    <location>
        <begin position="7"/>
        <end position="28"/>
    </location>
</feature>
<dbReference type="PANTHER" id="PTHR20898">
    <property type="entry name" value="DAEDALUS ON 3-RELATED-RELATED"/>
    <property type="match status" value="1"/>
</dbReference>
<evidence type="ECO:0000313" key="2">
    <source>
        <dbReference type="EMBL" id="KAH8372407.1"/>
    </source>
</evidence>
<evidence type="ECO:0000256" key="1">
    <source>
        <dbReference type="SAM" id="Phobius"/>
    </source>
</evidence>
<dbReference type="Pfam" id="PF06477">
    <property type="entry name" value="DUF1091"/>
    <property type="match status" value="1"/>
</dbReference>
<dbReference type="AlphaFoldDB" id="A0AAD4K3B1"/>
<dbReference type="InterPro" id="IPR010512">
    <property type="entry name" value="DUF1091"/>
</dbReference>
<keyword evidence="1" id="KW-0472">Membrane</keyword>
<dbReference type="Proteomes" id="UP001200034">
    <property type="component" value="Unassembled WGS sequence"/>
</dbReference>
<evidence type="ECO:0000313" key="3">
    <source>
        <dbReference type="Proteomes" id="UP001200034"/>
    </source>
</evidence>
<dbReference type="PANTHER" id="PTHR20898:SF0">
    <property type="entry name" value="DAEDALUS ON 3-RELATED"/>
    <property type="match status" value="1"/>
</dbReference>
<name>A0AAD4K3B1_9MUSC</name>
<proteinExistence type="predicted"/>
<accession>A0AAD4K3B1</accession>
<gene>
    <name evidence="2" type="ORF">KR093_011382</name>
</gene>
<protein>
    <submittedName>
        <fullName evidence="2">Uncharacterized protein</fullName>
    </submittedName>
</protein>
<comment type="caution">
    <text evidence="2">The sequence shown here is derived from an EMBL/GenBank/DDBJ whole genome shotgun (WGS) entry which is preliminary data.</text>
</comment>
<keyword evidence="1" id="KW-0812">Transmembrane</keyword>
<keyword evidence="1" id="KW-1133">Transmembrane helix</keyword>
<keyword evidence="3" id="KW-1185">Reference proteome</keyword>
<reference evidence="2" key="1">
    <citation type="journal article" date="2021" name="Mol. Ecol. Resour.">
        <title>Phylogenomic analyses of the genus Drosophila reveals genomic signals of climate adaptation.</title>
        <authorList>
            <person name="Li F."/>
            <person name="Rane R.V."/>
            <person name="Luria V."/>
            <person name="Xiong Z."/>
            <person name="Chen J."/>
            <person name="Li Z."/>
            <person name="Catullo R.A."/>
            <person name="Griffin P.C."/>
            <person name="Schiffer M."/>
            <person name="Pearce S."/>
            <person name="Lee S.F."/>
            <person name="McElroy K."/>
            <person name="Stocker A."/>
            <person name="Shirriffs J."/>
            <person name="Cockerell F."/>
            <person name="Coppin C."/>
            <person name="Sgro C.M."/>
            <person name="Karger A."/>
            <person name="Cain J.W."/>
            <person name="Weber J.A."/>
            <person name="Santpere G."/>
            <person name="Kirschner M.W."/>
            <person name="Hoffmann A.A."/>
            <person name="Oakeshott J.G."/>
            <person name="Zhang G."/>
        </authorList>
    </citation>
    <scope>NUCLEOTIDE SEQUENCE</scope>
    <source>
        <strain evidence="2">BGI-SZ-2011g</strain>
    </source>
</reference>
<sequence>MKKQISYIILLLIMHIFYTVPSRAFFAITKAECTSLNSQYCYFKHCEMKTDAKGHTFININTAIRDKKPFDNITVSMIITEFEHLFKIPLQLNICLFKLHKAYQLPIFNETIDFCAYMRETVATKMFHFIMQEFFKFTNANHTCPYQHDIIFYGIGKDKLLSNIPAPKGNYMLQFRVATDNAWKADIKIYSTQN</sequence>